<dbReference type="SUPFAM" id="SSF53850">
    <property type="entry name" value="Periplasmic binding protein-like II"/>
    <property type="match status" value="1"/>
</dbReference>
<dbReference type="Proteomes" id="UP000559809">
    <property type="component" value="Unassembled WGS sequence"/>
</dbReference>
<dbReference type="InterPro" id="IPR042100">
    <property type="entry name" value="Bug_dom1"/>
</dbReference>
<evidence type="ECO:0000313" key="4">
    <source>
        <dbReference type="Proteomes" id="UP000559809"/>
    </source>
</evidence>
<evidence type="ECO:0000313" key="3">
    <source>
        <dbReference type="EMBL" id="NYT48776.1"/>
    </source>
</evidence>
<accession>A0A853G2Q8</accession>
<organism evidence="3 4">
    <name type="scientific">Parapusillimonas granuli</name>
    <dbReference type="NCBI Taxonomy" id="380911"/>
    <lineage>
        <taxon>Bacteria</taxon>
        <taxon>Pseudomonadati</taxon>
        <taxon>Pseudomonadota</taxon>
        <taxon>Betaproteobacteria</taxon>
        <taxon>Burkholderiales</taxon>
        <taxon>Alcaligenaceae</taxon>
        <taxon>Parapusillimonas</taxon>
    </lineage>
</organism>
<evidence type="ECO:0000256" key="1">
    <source>
        <dbReference type="ARBA" id="ARBA00006987"/>
    </source>
</evidence>
<feature type="chain" id="PRO_5032387688" evidence="2">
    <location>
        <begin position="25"/>
        <end position="325"/>
    </location>
</feature>
<name>A0A853G2Q8_9BURK</name>
<dbReference type="Gene3D" id="3.40.190.150">
    <property type="entry name" value="Bordetella uptake gene, domain 1"/>
    <property type="match status" value="1"/>
</dbReference>
<keyword evidence="2" id="KW-0732">Signal</keyword>
<dbReference type="PIRSF" id="PIRSF017082">
    <property type="entry name" value="YflP"/>
    <property type="match status" value="1"/>
</dbReference>
<comment type="similarity">
    <text evidence="1">Belongs to the UPF0065 (bug) family.</text>
</comment>
<comment type="caution">
    <text evidence="3">The sequence shown here is derived from an EMBL/GenBank/DDBJ whole genome shotgun (WGS) entry which is preliminary data.</text>
</comment>
<sequence>MGRLLRCILLAAAATITMSGSAGARPWPADDQTIQIIVPAQGHGSTRDAIVQLITTKLAQKLGRNLQILNQGGAAGNIAAELAAKAPADGSALFFAWGEILALHPAADRAQSAAQSFDPIVLIGDTPNILIVNNDLPVHNLAEFTAYVRGHPGVVNFGSIGNGSYMHLAGLLYMNVTDTNMVHIPYSAAGLATSNLISGEIQSMFQLIPGALEPLRAQKVRALGVMAATRSPTLPDVPTMAEQGHPELQSSNWFALLAPKGAPADAIAAVNTAVNEILQEPDVRRRLIELGVSPRGGTPADLEAHMLEEQKKWRRIVSVSDMSIR</sequence>
<gene>
    <name evidence="3" type="ORF">H0A72_05585</name>
</gene>
<dbReference type="Pfam" id="PF03401">
    <property type="entry name" value="TctC"/>
    <property type="match status" value="1"/>
</dbReference>
<feature type="signal peptide" evidence="2">
    <location>
        <begin position="1"/>
        <end position="24"/>
    </location>
</feature>
<dbReference type="EMBL" id="JACCEM010000003">
    <property type="protein sequence ID" value="NYT48776.1"/>
    <property type="molecule type" value="Genomic_DNA"/>
</dbReference>
<dbReference type="InterPro" id="IPR005064">
    <property type="entry name" value="BUG"/>
</dbReference>
<dbReference type="PANTHER" id="PTHR42928:SF5">
    <property type="entry name" value="BLR1237 PROTEIN"/>
    <property type="match status" value="1"/>
</dbReference>
<dbReference type="RefSeq" id="WP_180154090.1">
    <property type="nucleotide sequence ID" value="NZ_JACCEM010000003.1"/>
</dbReference>
<reference evidence="3 4" key="1">
    <citation type="submission" date="2020-07" db="EMBL/GenBank/DDBJ databases">
        <title>Taxonomic revisions and descriptions of new bacterial species based on genomic comparisons in the high-G+C-content subgroup of the family Alcaligenaceae.</title>
        <authorList>
            <person name="Szabo A."/>
            <person name="Felfoldi T."/>
        </authorList>
    </citation>
    <scope>NUCLEOTIDE SEQUENCE [LARGE SCALE GENOMIC DNA]</scope>
    <source>
        <strain evidence="3 4">LMG 24012</strain>
    </source>
</reference>
<proteinExistence type="inferred from homology"/>
<protein>
    <submittedName>
        <fullName evidence="3">Tripartite tricarboxylate transporter substrate binding protein</fullName>
    </submittedName>
</protein>
<evidence type="ECO:0000256" key="2">
    <source>
        <dbReference type="SAM" id="SignalP"/>
    </source>
</evidence>
<dbReference type="Gene3D" id="3.40.190.10">
    <property type="entry name" value="Periplasmic binding protein-like II"/>
    <property type="match status" value="1"/>
</dbReference>
<keyword evidence="4" id="KW-1185">Reference proteome</keyword>
<dbReference type="PANTHER" id="PTHR42928">
    <property type="entry name" value="TRICARBOXYLATE-BINDING PROTEIN"/>
    <property type="match status" value="1"/>
</dbReference>
<dbReference type="AlphaFoldDB" id="A0A853G2Q8"/>
<dbReference type="CDD" id="cd07012">
    <property type="entry name" value="PBP2_Bug_TTT"/>
    <property type="match status" value="1"/>
</dbReference>